<dbReference type="InterPro" id="IPR013216">
    <property type="entry name" value="Methyltransf_11"/>
</dbReference>
<evidence type="ECO:0000256" key="6">
    <source>
        <dbReference type="ARBA" id="ARBA00022691"/>
    </source>
</evidence>
<dbReference type="PANTHER" id="PTHR13090:SF1">
    <property type="entry name" value="ARGININE-HYDROXYLASE NDUFAF5, MITOCHONDRIAL"/>
    <property type="match status" value="1"/>
</dbReference>
<dbReference type="NCBIfam" id="TIGR02072">
    <property type="entry name" value="BioC"/>
    <property type="match status" value="1"/>
</dbReference>
<dbReference type="CDD" id="cd02440">
    <property type="entry name" value="AdoMet_MTases"/>
    <property type="match status" value="1"/>
</dbReference>
<feature type="domain" description="Methyltransferase type 11" evidence="9">
    <location>
        <begin position="50"/>
        <end position="145"/>
    </location>
</feature>
<proteinExistence type="inferred from homology"/>
<dbReference type="SUPFAM" id="SSF53335">
    <property type="entry name" value="S-adenosyl-L-methionine-dependent methyltransferases"/>
    <property type="match status" value="1"/>
</dbReference>
<evidence type="ECO:0000256" key="5">
    <source>
        <dbReference type="ARBA" id="ARBA00022679"/>
    </source>
</evidence>
<evidence type="ECO:0000313" key="10">
    <source>
        <dbReference type="EMBL" id="MDC8013390.1"/>
    </source>
</evidence>
<dbReference type="GO" id="GO:0010340">
    <property type="term" value="F:carboxyl-O-methyltransferase activity"/>
    <property type="evidence" value="ECO:0007669"/>
    <property type="project" value="UniProtKB-UniRule"/>
</dbReference>
<comment type="catalytic activity">
    <reaction evidence="1 8">
        <text>malonyl-[ACP] + S-adenosyl-L-methionine = malonyl-[ACP] methyl ester + S-adenosyl-L-homocysteine</text>
        <dbReference type="Rhea" id="RHEA:17105"/>
        <dbReference type="Rhea" id="RHEA-COMP:9623"/>
        <dbReference type="Rhea" id="RHEA-COMP:9954"/>
        <dbReference type="ChEBI" id="CHEBI:57856"/>
        <dbReference type="ChEBI" id="CHEBI:59789"/>
        <dbReference type="ChEBI" id="CHEBI:78449"/>
        <dbReference type="ChEBI" id="CHEBI:78845"/>
        <dbReference type="EC" id="2.1.1.197"/>
    </reaction>
</comment>
<comment type="similarity">
    <text evidence="8">Belongs to the methyltransferase superfamily.</text>
</comment>
<sequence length="291" mass="32201">MTPPFDTSHVRRAFGRAAATYAEHAVLQREVEDRLLERLDYVSDAPLRVLDIGSGPGRASGLMRKRWKSAQVIATDLALPMLGQAKRQGGWFKPLPRVCADARALPFADASIDVLFSSLCIQWIDDLPALFDEFRRVLKPRGFLALSTFGPLTLHELRAAWGEVDRRPHVSQFADIQRVGDALLMAGFRDPVLDGEDFTLTYPDASALMRDLKAIGATNADPARARGLATKDRLAAVARAYEPFRRDGVLPATYEVIYAHAWGPEPGQPRRARGGDIATFPADQIKVRKKT</sequence>
<comment type="function">
    <text evidence="8">Converts the free carboxyl group of a malonyl-thioester to its methyl ester by transfer of a methyl group from S-adenosyl-L-methionine (SAM). It allows to synthesize pimeloyl-ACP via the fatty acid synthetic pathway.</text>
</comment>
<dbReference type="PANTHER" id="PTHR13090">
    <property type="entry name" value="ARGININE-HYDROXYLASE NDUFAF5, MITOCHONDRIAL"/>
    <property type="match status" value="1"/>
</dbReference>
<evidence type="ECO:0000256" key="1">
    <source>
        <dbReference type="ARBA" id="ARBA00000852"/>
    </source>
</evidence>
<keyword evidence="5 8" id="KW-0808">Transferase</keyword>
<dbReference type="EMBL" id="JAOVZO020000017">
    <property type="protein sequence ID" value="MDC8013390.1"/>
    <property type="molecule type" value="Genomic_DNA"/>
</dbReference>
<comment type="pathway">
    <text evidence="2 8">Cofactor biosynthesis; biotin biosynthesis.</text>
</comment>
<name>A0A9X3YLD5_9GAMM</name>
<dbReference type="Gene3D" id="3.40.50.150">
    <property type="entry name" value="Vaccinia Virus protein VP39"/>
    <property type="match status" value="1"/>
</dbReference>
<evidence type="ECO:0000256" key="2">
    <source>
        <dbReference type="ARBA" id="ARBA00004746"/>
    </source>
</evidence>
<dbReference type="HAMAP" id="MF_00835">
    <property type="entry name" value="BioC"/>
    <property type="match status" value="1"/>
</dbReference>
<evidence type="ECO:0000256" key="4">
    <source>
        <dbReference type="ARBA" id="ARBA00022603"/>
    </source>
</evidence>
<accession>A0A9X3YLD5</accession>
<protein>
    <recommendedName>
        <fullName evidence="3 8">Malonyl-[acyl-carrier protein] O-methyltransferase</fullName>
        <shortName evidence="8">Malonyl-ACP O-methyltransferase</shortName>
        <ecNumber evidence="3 8">2.1.1.197</ecNumber>
    </recommendedName>
    <alternativeName>
        <fullName evidence="8">Biotin synthesis protein BioC</fullName>
    </alternativeName>
</protein>
<keyword evidence="6 8" id="KW-0949">S-adenosyl-L-methionine</keyword>
<gene>
    <name evidence="8 10" type="primary">bioC</name>
    <name evidence="10" type="ORF">OD750_012670</name>
</gene>
<evidence type="ECO:0000256" key="3">
    <source>
        <dbReference type="ARBA" id="ARBA00012327"/>
    </source>
</evidence>
<dbReference type="InterPro" id="IPR050602">
    <property type="entry name" value="Malonyl-ACP_OMT"/>
</dbReference>
<keyword evidence="11" id="KW-1185">Reference proteome</keyword>
<dbReference type="GO" id="GO:0102130">
    <property type="term" value="F:malonyl-CoA methyltransferase activity"/>
    <property type="evidence" value="ECO:0007669"/>
    <property type="project" value="UniProtKB-EC"/>
</dbReference>
<dbReference type="GO" id="GO:0032259">
    <property type="term" value="P:methylation"/>
    <property type="evidence" value="ECO:0007669"/>
    <property type="project" value="UniProtKB-KW"/>
</dbReference>
<dbReference type="InterPro" id="IPR011814">
    <property type="entry name" value="BioC"/>
</dbReference>
<dbReference type="GO" id="GO:0008757">
    <property type="term" value="F:S-adenosylmethionine-dependent methyltransferase activity"/>
    <property type="evidence" value="ECO:0007669"/>
    <property type="project" value="InterPro"/>
</dbReference>
<evidence type="ECO:0000259" key="9">
    <source>
        <dbReference type="Pfam" id="PF08241"/>
    </source>
</evidence>
<organism evidence="10 11">
    <name type="scientific">Tahibacter soli</name>
    <dbReference type="NCBI Taxonomy" id="2983605"/>
    <lineage>
        <taxon>Bacteria</taxon>
        <taxon>Pseudomonadati</taxon>
        <taxon>Pseudomonadota</taxon>
        <taxon>Gammaproteobacteria</taxon>
        <taxon>Lysobacterales</taxon>
        <taxon>Rhodanobacteraceae</taxon>
        <taxon>Tahibacter</taxon>
    </lineage>
</organism>
<dbReference type="AlphaFoldDB" id="A0A9X3YLD5"/>
<dbReference type="RefSeq" id="WP_263545599.1">
    <property type="nucleotide sequence ID" value="NZ_JAOVZO020000017.1"/>
</dbReference>
<dbReference type="InterPro" id="IPR029063">
    <property type="entry name" value="SAM-dependent_MTases_sf"/>
</dbReference>
<comment type="caution">
    <text evidence="10">The sequence shown here is derived from an EMBL/GenBank/DDBJ whole genome shotgun (WGS) entry which is preliminary data.</text>
</comment>
<dbReference type="GO" id="GO:0009102">
    <property type="term" value="P:biotin biosynthetic process"/>
    <property type="evidence" value="ECO:0007669"/>
    <property type="project" value="UniProtKB-UniRule"/>
</dbReference>
<dbReference type="EC" id="2.1.1.197" evidence="3 8"/>
<reference evidence="10" key="1">
    <citation type="submission" date="2023-02" db="EMBL/GenBank/DDBJ databases">
        <title>Tahibacter soli sp. nov. isolated from soil.</title>
        <authorList>
            <person name="Baek J.H."/>
            <person name="Lee J.K."/>
            <person name="Choi D.G."/>
            <person name="Jeon C.O."/>
        </authorList>
    </citation>
    <scope>NUCLEOTIDE SEQUENCE</scope>
    <source>
        <strain evidence="10">BL</strain>
    </source>
</reference>
<evidence type="ECO:0000313" key="11">
    <source>
        <dbReference type="Proteomes" id="UP001139971"/>
    </source>
</evidence>
<dbReference type="Pfam" id="PF08241">
    <property type="entry name" value="Methyltransf_11"/>
    <property type="match status" value="1"/>
</dbReference>
<evidence type="ECO:0000256" key="8">
    <source>
        <dbReference type="HAMAP-Rule" id="MF_00835"/>
    </source>
</evidence>
<dbReference type="Proteomes" id="UP001139971">
    <property type="component" value="Unassembled WGS sequence"/>
</dbReference>
<keyword evidence="7 8" id="KW-0093">Biotin biosynthesis</keyword>
<keyword evidence="4 8" id="KW-0489">Methyltransferase</keyword>
<evidence type="ECO:0000256" key="7">
    <source>
        <dbReference type="ARBA" id="ARBA00022756"/>
    </source>
</evidence>